<dbReference type="SUPFAM" id="SSF52540">
    <property type="entry name" value="P-loop containing nucleoside triphosphate hydrolases"/>
    <property type="match status" value="1"/>
</dbReference>
<feature type="compositionally biased region" description="Polar residues" evidence="1">
    <location>
        <begin position="190"/>
        <end position="206"/>
    </location>
</feature>
<dbReference type="EMBL" id="LFYR01000391">
    <property type="protein sequence ID" value="KMZ74174.1"/>
    <property type="molecule type" value="Genomic_DNA"/>
</dbReference>
<protein>
    <recommendedName>
        <fullName evidence="4">YLP motif-containing protein</fullName>
    </recommendedName>
</protein>
<gene>
    <name evidence="2" type="ORF">ZOSMA_133G00230</name>
</gene>
<evidence type="ECO:0000313" key="2">
    <source>
        <dbReference type="EMBL" id="KMZ74174.1"/>
    </source>
</evidence>
<dbReference type="AlphaFoldDB" id="A0A0K9PZ37"/>
<evidence type="ECO:0000313" key="3">
    <source>
        <dbReference type="Proteomes" id="UP000036987"/>
    </source>
</evidence>
<dbReference type="InterPro" id="IPR026314">
    <property type="entry name" value="YLP_motif_con_p1"/>
</dbReference>
<proteinExistence type="predicted"/>
<dbReference type="Gene3D" id="3.40.50.300">
    <property type="entry name" value="P-loop containing nucleotide triphosphate hydrolases"/>
    <property type="match status" value="1"/>
</dbReference>
<dbReference type="PANTHER" id="PTHR13413:SF0">
    <property type="entry name" value="YLP MOTIF-CONTAINING PROTEIN 1"/>
    <property type="match status" value="1"/>
</dbReference>
<dbReference type="FunFam" id="3.40.50.300:FF:000978">
    <property type="entry name" value="YLP motif-containing protein 1 isoform X3"/>
    <property type="match status" value="1"/>
</dbReference>
<reference evidence="3" key="1">
    <citation type="journal article" date="2016" name="Nature">
        <title>The genome of the seagrass Zostera marina reveals angiosperm adaptation to the sea.</title>
        <authorList>
            <person name="Olsen J.L."/>
            <person name="Rouze P."/>
            <person name="Verhelst B."/>
            <person name="Lin Y.-C."/>
            <person name="Bayer T."/>
            <person name="Collen J."/>
            <person name="Dattolo E."/>
            <person name="De Paoli E."/>
            <person name="Dittami S."/>
            <person name="Maumus F."/>
            <person name="Michel G."/>
            <person name="Kersting A."/>
            <person name="Lauritano C."/>
            <person name="Lohaus R."/>
            <person name="Toepel M."/>
            <person name="Tonon T."/>
            <person name="Vanneste K."/>
            <person name="Amirebrahimi M."/>
            <person name="Brakel J."/>
            <person name="Bostroem C."/>
            <person name="Chovatia M."/>
            <person name="Grimwood J."/>
            <person name="Jenkins J.W."/>
            <person name="Jueterbock A."/>
            <person name="Mraz A."/>
            <person name="Stam W.T."/>
            <person name="Tice H."/>
            <person name="Bornberg-Bauer E."/>
            <person name="Green P.J."/>
            <person name="Pearson G.A."/>
            <person name="Procaccini G."/>
            <person name="Duarte C.M."/>
            <person name="Schmutz J."/>
            <person name="Reusch T.B.H."/>
            <person name="Van de Peer Y."/>
        </authorList>
    </citation>
    <scope>NUCLEOTIDE SEQUENCE [LARGE SCALE GENOMIC DNA]</scope>
    <source>
        <strain evidence="3">cv. Finnish</strain>
    </source>
</reference>
<keyword evidence="3" id="KW-1185">Reference proteome</keyword>
<organism evidence="2 3">
    <name type="scientific">Zostera marina</name>
    <name type="common">Eelgrass</name>
    <dbReference type="NCBI Taxonomy" id="29655"/>
    <lineage>
        <taxon>Eukaryota</taxon>
        <taxon>Viridiplantae</taxon>
        <taxon>Streptophyta</taxon>
        <taxon>Embryophyta</taxon>
        <taxon>Tracheophyta</taxon>
        <taxon>Spermatophyta</taxon>
        <taxon>Magnoliopsida</taxon>
        <taxon>Liliopsida</taxon>
        <taxon>Zosteraceae</taxon>
        <taxon>Zostera</taxon>
    </lineage>
</organism>
<comment type="caution">
    <text evidence="2">The sequence shown here is derived from an EMBL/GenBank/DDBJ whole genome shotgun (WGS) entry which is preliminary data.</text>
</comment>
<dbReference type="PANTHER" id="PTHR13413">
    <property type="entry name" value="YLP MOTIF CONTAINING PROTEIN NUCLEAR PROTEIN ZAP"/>
    <property type="match status" value="1"/>
</dbReference>
<sequence length="801" mass="91061">MEESRQLRSLGIEICPTCSVPHFPFCHPRPPSLVSNGIGGNTMIHRHPMELIHPYPFQDRVFPTYHGPPPMLRPPLFQPSPKHYLVPDEVGNESFHKRVRVDDGPVGNWDWDGVQTDRCNDSVNTERSYEDNERRLNLIRQHGQQRDQKNVLVGYGYPSSSNRENFVQNPVDASNMLLVRNIASKEKTSFSESEQAHASAQTTVTPDNERVVTESSKGQIVNLLHLESDRLVQQSPDNSWQSGSQHHIHEKYYGLRSRHQYLPPGMPISHSGSYQVPSPYSLPLDMESYKHGYPRYPYSVRKAGENMHHFPSQGYPIAENSWNQRSYNENQSFPVSGRNNLAISVSGQVGTIAYSHSMPSYQITSPLTKPYPVNHQQDIISTMPHQKPAQKILNENSSSIKAFMPEKPSIVDASLIFKKPHRMTRPDHITVILRGLPGSGKSYLAKLLRDLEVENGGSAPRIHSMDDYFMMEVEKVEDVDVPKSSSLVRGKKQITKMVMEYCYEPEMEEVYRSSMLKSFKKTVEDGIFSFVIVDDRNLRVADFAQFWAIGKNSGYEVYLLEATYKDPIGCAARNVHGFTIDFIQKMAEKWEETPSLYLQLDIQRLYHGDDFSEHTIQEVDMDMDDPVFDENNASLVQNSTAEEATNRSSEGEFEVPEESTAVKDLGNSKWLKNSDDEIDSKSKSKTEAYQCTSALTKHVKSYSWSKKSVHWSDQVEKRGFSIGASKHPSVSSLLIGPGAGYNLKTNPLSEEVDNTNHVLKSRTKTDSTFLDHLREERESFKAVFDKRRQRIGGLYNAVDDD</sequence>
<dbReference type="Proteomes" id="UP000036987">
    <property type="component" value="Unassembled WGS sequence"/>
</dbReference>
<feature type="region of interest" description="Disordered" evidence="1">
    <location>
        <begin position="639"/>
        <end position="659"/>
    </location>
</feature>
<feature type="region of interest" description="Disordered" evidence="1">
    <location>
        <begin position="188"/>
        <end position="216"/>
    </location>
</feature>
<accession>A0A0K9PZ37</accession>
<feature type="compositionally biased region" description="Polar residues" evidence="1">
    <location>
        <begin position="639"/>
        <end position="648"/>
    </location>
</feature>
<dbReference type="InterPro" id="IPR027417">
    <property type="entry name" value="P-loop_NTPase"/>
</dbReference>
<dbReference type="OrthoDB" id="513595at2759"/>
<evidence type="ECO:0000256" key="1">
    <source>
        <dbReference type="SAM" id="MobiDB-lite"/>
    </source>
</evidence>
<evidence type="ECO:0008006" key="4">
    <source>
        <dbReference type="Google" id="ProtNLM"/>
    </source>
</evidence>
<dbReference type="GO" id="GO:0032204">
    <property type="term" value="P:regulation of telomere maintenance"/>
    <property type="evidence" value="ECO:0000318"/>
    <property type="project" value="GO_Central"/>
</dbReference>
<name>A0A0K9PZ37_ZOSMR</name>
<dbReference type="GO" id="GO:0005634">
    <property type="term" value="C:nucleus"/>
    <property type="evidence" value="ECO:0000318"/>
    <property type="project" value="GO_Central"/>
</dbReference>